<gene>
    <name evidence="3" type="ORF">C1645_736687</name>
</gene>
<dbReference type="CDD" id="cd00167">
    <property type="entry name" value="SANT"/>
    <property type="match status" value="1"/>
</dbReference>
<feature type="domain" description="Myb-like" evidence="2">
    <location>
        <begin position="143"/>
        <end position="196"/>
    </location>
</feature>
<dbReference type="PROSITE" id="PS50090">
    <property type="entry name" value="MYB_LIKE"/>
    <property type="match status" value="1"/>
</dbReference>
<dbReference type="EMBL" id="QKYT01000137">
    <property type="protein sequence ID" value="RIA92023.1"/>
    <property type="molecule type" value="Genomic_DNA"/>
</dbReference>
<dbReference type="SUPFAM" id="SSF46689">
    <property type="entry name" value="Homeodomain-like"/>
    <property type="match status" value="1"/>
</dbReference>
<feature type="compositionally biased region" description="Polar residues" evidence="1">
    <location>
        <begin position="32"/>
        <end position="41"/>
    </location>
</feature>
<feature type="compositionally biased region" description="Polar residues" evidence="1">
    <location>
        <begin position="48"/>
        <end position="60"/>
    </location>
</feature>
<comment type="caution">
    <text evidence="3">The sequence shown here is derived from an EMBL/GenBank/DDBJ whole genome shotgun (WGS) entry which is preliminary data.</text>
</comment>
<proteinExistence type="predicted"/>
<protein>
    <recommendedName>
        <fullName evidence="2">Myb-like domain-containing protein</fullName>
    </recommendedName>
</protein>
<dbReference type="Gene3D" id="1.10.10.60">
    <property type="entry name" value="Homeodomain-like"/>
    <property type="match status" value="1"/>
</dbReference>
<dbReference type="OrthoDB" id="2143914at2759"/>
<evidence type="ECO:0000256" key="1">
    <source>
        <dbReference type="SAM" id="MobiDB-lite"/>
    </source>
</evidence>
<sequence>MDQEMDDKSPISSRNNTQNTQNMVLEGETPIMTRNNTQQTDQDMDEALTNSRCNTQQTDQGMDENGENGENEENNEENNQEEIPHKKRRRNTKKKDDNETSAIINKPKRRAPTKGSNKSKKKTSQAESSNLSPTPENQVKTKKPSVIRNFWSLQDDKKLVDAVLANLQEVPWSKIARENFPNRERSGCYNRWNVLKKRLYQVDSMEVKND</sequence>
<feature type="compositionally biased region" description="Basic residues" evidence="1">
    <location>
        <begin position="106"/>
        <end position="123"/>
    </location>
</feature>
<dbReference type="Proteomes" id="UP000265703">
    <property type="component" value="Unassembled WGS sequence"/>
</dbReference>
<keyword evidence="4" id="KW-1185">Reference proteome</keyword>
<dbReference type="InterPro" id="IPR001005">
    <property type="entry name" value="SANT/Myb"/>
</dbReference>
<organism evidence="3 4">
    <name type="scientific">Glomus cerebriforme</name>
    <dbReference type="NCBI Taxonomy" id="658196"/>
    <lineage>
        <taxon>Eukaryota</taxon>
        <taxon>Fungi</taxon>
        <taxon>Fungi incertae sedis</taxon>
        <taxon>Mucoromycota</taxon>
        <taxon>Glomeromycotina</taxon>
        <taxon>Glomeromycetes</taxon>
        <taxon>Glomerales</taxon>
        <taxon>Glomeraceae</taxon>
        <taxon>Glomus</taxon>
    </lineage>
</organism>
<accession>A0A397T1H8</accession>
<evidence type="ECO:0000259" key="2">
    <source>
        <dbReference type="PROSITE" id="PS50090"/>
    </source>
</evidence>
<evidence type="ECO:0000313" key="4">
    <source>
        <dbReference type="Proteomes" id="UP000265703"/>
    </source>
</evidence>
<feature type="region of interest" description="Disordered" evidence="1">
    <location>
        <begin position="1"/>
        <end position="144"/>
    </location>
</feature>
<dbReference type="InterPro" id="IPR009057">
    <property type="entry name" value="Homeodomain-like_sf"/>
</dbReference>
<name>A0A397T1H8_9GLOM</name>
<feature type="compositionally biased region" description="Polar residues" evidence="1">
    <location>
        <begin position="10"/>
        <end position="23"/>
    </location>
</feature>
<dbReference type="AlphaFoldDB" id="A0A397T1H8"/>
<evidence type="ECO:0000313" key="3">
    <source>
        <dbReference type="EMBL" id="RIA92023.1"/>
    </source>
</evidence>
<reference evidence="3 4" key="1">
    <citation type="submission" date="2018-06" db="EMBL/GenBank/DDBJ databases">
        <title>Comparative genomics reveals the genomic features of Rhizophagus irregularis, R. cerebriforme, R. diaphanum and Gigaspora rosea, and their symbiotic lifestyle signature.</title>
        <authorList>
            <person name="Morin E."/>
            <person name="San Clemente H."/>
            <person name="Chen E.C.H."/>
            <person name="De La Providencia I."/>
            <person name="Hainaut M."/>
            <person name="Kuo A."/>
            <person name="Kohler A."/>
            <person name="Murat C."/>
            <person name="Tang N."/>
            <person name="Roy S."/>
            <person name="Loubradou J."/>
            <person name="Henrissat B."/>
            <person name="Grigoriev I.V."/>
            <person name="Corradi N."/>
            <person name="Roux C."/>
            <person name="Martin F.M."/>
        </authorList>
    </citation>
    <scope>NUCLEOTIDE SEQUENCE [LARGE SCALE GENOMIC DNA]</scope>
    <source>
        <strain evidence="3 4">DAOM 227022</strain>
    </source>
</reference>
<feature type="compositionally biased region" description="Acidic residues" evidence="1">
    <location>
        <begin position="61"/>
        <end position="80"/>
    </location>
</feature>
<feature type="compositionally biased region" description="Polar residues" evidence="1">
    <location>
        <begin position="125"/>
        <end position="138"/>
    </location>
</feature>